<feature type="domain" description="TEA" evidence="3">
    <location>
        <begin position="28"/>
        <end position="121"/>
    </location>
</feature>
<accession>A0A8H6RYJ8</accession>
<reference evidence="4" key="1">
    <citation type="submission" date="2020-05" db="EMBL/GenBank/DDBJ databases">
        <title>Mycena genomes resolve the evolution of fungal bioluminescence.</title>
        <authorList>
            <person name="Tsai I.J."/>
        </authorList>
    </citation>
    <scope>NUCLEOTIDE SEQUENCE</scope>
    <source>
        <strain evidence="4">110903Hualien_Pintung</strain>
    </source>
</reference>
<evidence type="ECO:0000259" key="3">
    <source>
        <dbReference type="PROSITE" id="PS51088"/>
    </source>
</evidence>
<dbReference type="PROSITE" id="PS51088">
    <property type="entry name" value="TEA_2"/>
    <property type="match status" value="1"/>
</dbReference>
<proteinExistence type="inferred from homology"/>
<evidence type="ECO:0000313" key="4">
    <source>
        <dbReference type="EMBL" id="KAF7289043.1"/>
    </source>
</evidence>
<keyword evidence="5" id="KW-1185">Reference proteome</keyword>
<dbReference type="Proteomes" id="UP000613580">
    <property type="component" value="Unassembled WGS sequence"/>
</dbReference>
<dbReference type="InterPro" id="IPR038096">
    <property type="entry name" value="TEA/ATTS_sf"/>
</dbReference>
<comment type="caution">
    <text evidence="4">The sequence shown here is derived from an EMBL/GenBank/DDBJ whole genome shotgun (WGS) entry which is preliminary data.</text>
</comment>
<organism evidence="4 5">
    <name type="scientific">Mycena chlorophos</name>
    <name type="common">Agaric fungus</name>
    <name type="synonym">Agaricus chlorophos</name>
    <dbReference type="NCBI Taxonomy" id="658473"/>
    <lineage>
        <taxon>Eukaryota</taxon>
        <taxon>Fungi</taxon>
        <taxon>Dikarya</taxon>
        <taxon>Basidiomycota</taxon>
        <taxon>Agaricomycotina</taxon>
        <taxon>Agaricomycetes</taxon>
        <taxon>Agaricomycetidae</taxon>
        <taxon>Agaricales</taxon>
        <taxon>Marasmiineae</taxon>
        <taxon>Mycenaceae</taxon>
        <taxon>Mycena</taxon>
    </lineage>
</organism>
<protein>
    <submittedName>
        <fullName evidence="4">TEA domain-containing protein</fullName>
    </submittedName>
</protein>
<dbReference type="EMBL" id="JACAZE010000030">
    <property type="protein sequence ID" value="KAF7289043.1"/>
    <property type="molecule type" value="Genomic_DNA"/>
</dbReference>
<dbReference type="InterPro" id="IPR000818">
    <property type="entry name" value="TEA/ATTS_dom"/>
</dbReference>
<feature type="DNA-binding region" description="TEA" evidence="2">
    <location>
        <begin position="28"/>
        <end position="121"/>
    </location>
</feature>
<evidence type="ECO:0000313" key="5">
    <source>
        <dbReference type="Proteomes" id="UP000613580"/>
    </source>
</evidence>
<name>A0A8H6RYJ8_MYCCL</name>
<dbReference type="Pfam" id="PF01285">
    <property type="entry name" value="TEA"/>
    <property type="match status" value="1"/>
</dbReference>
<dbReference type="Gene3D" id="6.10.20.40">
    <property type="entry name" value="TEA/ATTS domain"/>
    <property type="match status" value="1"/>
</dbReference>
<sequence>MPSGGAGATLEFLPEPSILGRRSYKIPKGESSPVWTSTLEDALVHGASLSSLPFIFHFLTQFPALDAYDPAPRVGPHRTFQRNPRRNRFISDYIFSATGTRRTPKQVGSRLQQMRETCQDQRILKLIKGSVTPSHEKIVSLDGESASSPSTSSSDFEEIRLTEILPPKTDVTIQLQPSTQRGRRSSVTIRGDDARSIRVDCPEDMSSVPLVTVVMPFQISLSHYYSYFRVVLDTEVIHADVTGLNWVSTTADGVAFAYGYSTPLIPAYWAKLSRSSELYHCVVEQDIMQTSVQFDEGVPPSPQPSDRPIRSIVYHFTPPDKSPSLYFRPPNLAAEPVLPPEFPESRTGRPVSFSIPEDSGLPRIFRPRAKPLEEQDPSALYTHDCDWTAGAAATADPSNYAALAGGGSPPPSPPLPLHYSYDGYILQHPTPSYPAPPSGTSLASEWSALYDYEFSSPRAQELDPTVFVSDPLTSTPLVNSVDVAIASPLVPYFYHSPL</sequence>
<gene>
    <name evidence="4" type="ORF">HMN09_01352500</name>
</gene>
<evidence type="ECO:0000256" key="2">
    <source>
        <dbReference type="PROSITE-ProRule" id="PRU00505"/>
    </source>
</evidence>
<comment type="similarity">
    <text evidence="1">Belongs to the TEC1 family.</text>
</comment>
<dbReference type="AlphaFoldDB" id="A0A8H6RYJ8"/>
<dbReference type="GO" id="GO:0003700">
    <property type="term" value="F:DNA-binding transcription factor activity"/>
    <property type="evidence" value="ECO:0007669"/>
    <property type="project" value="InterPro"/>
</dbReference>
<evidence type="ECO:0000256" key="1">
    <source>
        <dbReference type="ARBA" id="ARBA00008421"/>
    </source>
</evidence>
<dbReference type="OrthoDB" id="10006572at2759"/>